<gene>
    <name evidence="2" type="ORF">GU927_010425</name>
</gene>
<dbReference type="PANTHER" id="PTHR11895:SF176">
    <property type="entry name" value="AMIDASE AMID-RELATED"/>
    <property type="match status" value="1"/>
</dbReference>
<dbReference type="InterPro" id="IPR020556">
    <property type="entry name" value="Amidase_CS"/>
</dbReference>
<reference evidence="2 3" key="1">
    <citation type="submission" date="2021-06" db="EMBL/GenBank/DDBJ databases">
        <title>Rhodobacteraceae bacterium strain HSP-20.</title>
        <authorList>
            <person name="Chen W.-M."/>
        </authorList>
    </citation>
    <scope>NUCLEOTIDE SEQUENCE [LARGE SCALE GENOMIC DNA]</scope>
    <source>
        <strain evidence="2 3">HSP-20</strain>
    </source>
</reference>
<dbReference type="EMBL" id="JAAATX020000006">
    <property type="protein sequence ID" value="MBU9698259.1"/>
    <property type="molecule type" value="Genomic_DNA"/>
</dbReference>
<feature type="domain" description="Amidase" evidence="1">
    <location>
        <begin position="45"/>
        <end position="432"/>
    </location>
</feature>
<dbReference type="Gene3D" id="3.90.1300.10">
    <property type="entry name" value="Amidase signature (AS) domain"/>
    <property type="match status" value="1"/>
</dbReference>
<dbReference type="Pfam" id="PF01425">
    <property type="entry name" value="Amidase"/>
    <property type="match status" value="1"/>
</dbReference>
<dbReference type="Proteomes" id="UP000731907">
    <property type="component" value="Unassembled WGS sequence"/>
</dbReference>
<dbReference type="InterPro" id="IPR036928">
    <property type="entry name" value="AS_sf"/>
</dbReference>
<evidence type="ECO:0000259" key="1">
    <source>
        <dbReference type="Pfam" id="PF01425"/>
    </source>
</evidence>
<name>A0ABS6J3C2_9RHOB</name>
<proteinExistence type="predicted"/>
<sequence length="443" mass="46356">MAKNWQNMTAAELGREIGAGRINPVDLAEQHLDAIATHPLAERIYARTTPARARAEAMAAHGRARKGFRRGLLDGVPVSWKDLFDTAGVATEAGSALLKGRTPVRDADVVEVATQGGLVCLGKTHLSELAFSGLGLNPVTATPPCVNDEGAVAGGSSSGAAASVAFGLAPAAIGSDTGGSVRIPAAWNDLVGLKTTAGRLSTRGAVPLCEKFDTVGPIAKTVEDCAFLLAAMEGGRPTDLGGASLAGVRLLVLQTVALDDLRDRPGEGFDDALTRLSGAGAVVEHGKVPEVAEAMGLAAALFTAEAYGIWREVIEAAPEKMFPRILERFRSGAGFSAADYVAGWRRLEVLRKVWSERTAAYDAVVIPTSPILPPDAARLMDDNAYYVTENLLALRNTRIANLMGLCALTLPTGQPSCGISFMAPPMQEERLLRLGAAAARALR</sequence>
<dbReference type="InterPro" id="IPR000120">
    <property type="entry name" value="Amidase"/>
</dbReference>
<organism evidence="2 3">
    <name type="scientific">Paragemmobacter amnigenus</name>
    <dbReference type="NCBI Taxonomy" id="2852097"/>
    <lineage>
        <taxon>Bacteria</taxon>
        <taxon>Pseudomonadati</taxon>
        <taxon>Pseudomonadota</taxon>
        <taxon>Alphaproteobacteria</taxon>
        <taxon>Rhodobacterales</taxon>
        <taxon>Paracoccaceae</taxon>
        <taxon>Paragemmobacter</taxon>
    </lineage>
</organism>
<dbReference type="InterPro" id="IPR023631">
    <property type="entry name" value="Amidase_dom"/>
</dbReference>
<keyword evidence="3" id="KW-1185">Reference proteome</keyword>
<comment type="caution">
    <text evidence="2">The sequence shown here is derived from an EMBL/GenBank/DDBJ whole genome shotgun (WGS) entry which is preliminary data.</text>
</comment>
<accession>A0ABS6J3C2</accession>
<dbReference type="PANTHER" id="PTHR11895">
    <property type="entry name" value="TRANSAMIDASE"/>
    <property type="match status" value="1"/>
</dbReference>
<evidence type="ECO:0000313" key="2">
    <source>
        <dbReference type="EMBL" id="MBU9698259.1"/>
    </source>
</evidence>
<dbReference type="SUPFAM" id="SSF75304">
    <property type="entry name" value="Amidase signature (AS) enzymes"/>
    <property type="match status" value="1"/>
</dbReference>
<dbReference type="RefSeq" id="WP_161762370.1">
    <property type="nucleotide sequence ID" value="NZ_JAAATX020000006.1"/>
</dbReference>
<dbReference type="PROSITE" id="PS00571">
    <property type="entry name" value="AMIDASES"/>
    <property type="match status" value="1"/>
</dbReference>
<evidence type="ECO:0000313" key="3">
    <source>
        <dbReference type="Proteomes" id="UP000731907"/>
    </source>
</evidence>
<protein>
    <submittedName>
        <fullName evidence="2">Amidase</fullName>
    </submittedName>
</protein>